<evidence type="ECO:0000313" key="1">
    <source>
        <dbReference type="EMBL" id="NNU42263.1"/>
    </source>
</evidence>
<dbReference type="RefSeq" id="WP_171556638.1">
    <property type="nucleotide sequence ID" value="NZ_JABFCS010000001.1"/>
</dbReference>
<evidence type="ECO:0000313" key="2">
    <source>
        <dbReference type="Proteomes" id="UP000552954"/>
    </source>
</evidence>
<comment type="caution">
    <text evidence="1">The sequence shown here is derived from an EMBL/GenBank/DDBJ whole genome shotgun (WGS) entry which is preliminary data.</text>
</comment>
<gene>
    <name evidence="1" type="ORF">HK415_02485</name>
</gene>
<accession>A0A849KDD5</accession>
<name>A0A849KDD5_9BURK</name>
<reference evidence="1 2" key="1">
    <citation type="submission" date="2020-05" db="EMBL/GenBank/DDBJ databases">
        <authorList>
            <person name="Khan S.A."/>
            <person name="Jeon C.O."/>
            <person name="Chun B.H."/>
        </authorList>
    </citation>
    <scope>NUCLEOTIDE SEQUENCE [LARGE SCALE GENOMIC DNA]</scope>
    <source>
        <strain evidence="1 2">B156</strain>
    </source>
</reference>
<keyword evidence="2" id="KW-1185">Reference proteome</keyword>
<organism evidence="1 2">
    <name type="scientific">Ramlibacter montanisoli</name>
    <dbReference type="NCBI Taxonomy" id="2732512"/>
    <lineage>
        <taxon>Bacteria</taxon>
        <taxon>Pseudomonadati</taxon>
        <taxon>Pseudomonadota</taxon>
        <taxon>Betaproteobacteria</taxon>
        <taxon>Burkholderiales</taxon>
        <taxon>Comamonadaceae</taxon>
        <taxon>Ramlibacter</taxon>
    </lineage>
</organism>
<sequence>MPEMQPSVPSAAAMPAAMDPAAPSAFDDFDFALGCECADPSLQIERWAQEARGGLDAN</sequence>
<dbReference type="Proteomes" id="UP000552954">
    <property type="component" value="Unassembled WGS sequence"/>
</dbReference>
<protein>
    <submittedName>
        <fullName evidence="1">Uncharacterized protein</fullName>
    </submittedName>
</protein>
<dbReference type="AlphaFoldDB" id="A0A849KDD5"/>
<dbReference type="EMBL" id="JABFCS010000001">
    <property type="protein sequence ID" value="NNU42263.1"/>
    <property type="molecule type" value="Genomic_DNA"/>
</dbReference>
<proteinExistence type="predicted"/>
<reference evidence="1 2" key="2">
    <citation type="submission" date="2020-06" db="EMBL/GenBank/DDBJ databases">
        <title>Ramlibacter rhizophilus sp. nov., isolated from rhizosphere soil of national flower Mugunghwa from South Korea.</title>
        <authorList>
            <person name="Zheng-Fei Y."/>
            <person name="Huan T."/>
        </authorList>
    </citation>
    <scope>NUCLEOTIDE SEQUENCE [LARGE SCALE GENOMIC DNA]</scope>
    <source>
        <strain evidence="1 2">B156</strain>
    </source>
</reference>